<keyword evidence="2" id="KW-0472">Membrane</keyword>
<feature type="transmembrane region" description="Helical" evidence="2">
    <location>
        <begin position="233"/>
        <end position="250"/>
    </location>
</feature>
<feature type="transmembrane region" description="Helical" evidence="2">
    <location>
        <begin position="256"/>
        <end position="277"/>
    </location>
</feature>
<gene>
    <name evidence="3" type="ORF">NA57DRAFT_47258</name>
</gene>
<keyword evidence="2" id="KW-0812">Transmembrane</keyword>
<evidence type="ECO:0000256" key="2">
    <source>
        <dbReference type="SAM" id="Phobius"/>
    </source>
</evidence>
<dbReference type="PANTHER" id="PTHR37488:SF1">
    <property type="entry name" value="DUF1275 DOMAIN PROTEIN"/>
    <property type="match status" value="1"/>
</dbReference>
<dbReference type="EMBL" id="ML978135">
    <property type="protein sequence ID" value="KAF2094266.1"/>
    <property type="molecule type" value="Genomic_DNA"/>
</dbReference>
<name>A0A9P4I399_9PEZI</name>
<evidence type="ECO:0000313" key="3">
    <source>
        <dbReference type="EMBL" id="KAF2094266.1"/>
    </source>
</evidence>
<feature type="region of interest" description="Disordered" evidence="1">
    <location>
        <begin position="1"/>
        <end position="39"/>
    </location>
</feature>
<feature type="transmembrane region" description="Helical" evidence="2">
    <location>
        <begin position="171"/>
        <end position="191"/>
    </location>
</feature>
<comment type="caution">
    <text evidence="3">The sequence shown here is derived from an EMBL/GenBank/DDBJ whole genome shotgun (WGS) entry which is preliminary data.</text>
</comment>
<keyword evidence="4" id="KW-1185">Reference proteome</keyword>
<dbReference type="Proteomes" id="UP000799772">
    <property type="component" value="Unassembled WGS sequence"/>
</dbReference>
<sequence length="284" mass="31080">MASAGSGYGSIARTGNGQPQRPSDEESSPLLGRPKDSEPSYAKRFHRHMTRDISTRRGDLLLLVCYVITGLLDSSSISIWGSFVSMQTGNTVYIGLGLSDPFGGTRWLKALTSLGFFCMASFIFARYHRFFSPRKRWVLFSSFVFQLFCIIGAALIITLEKTDTDAPGGELRWQILVPIAMVAFQAGGQAVTSRALKFNALTSVVLTSIYCDLFSDAKLFAAPTQNVERNQRMAAPICVLIGAIGGGLWSQSEVGIAGALWTAAILKVFLVIAWLLWKSEKEED</sequence>
<protein>
    <recommendedName>
        <fullName evidence="5">DUF1275 domain protein</fullName>
    </recommendedName>
</protein>
<dbReference type="InterPro" id="IPR010699">
    <property type="entry name" value="DUF1275"/>
</dbReference>
<evidence type="ECO:0000313" key="4">
    <source>
        <dbReference type="Proteomes" id="UP000799772"/>
    </source>
</evidence>
<evidence type="ECO:0000256" key="1">
    <source>
        <dbReference type="SAM" id="MobiDB-lite"/>
    </source>
</evidence>
<dbReference type="Pfam" id="PF06912">
    <property type="entry name" value="DUF1275"/>
    <property type="match status" value="1"/>
</dbReference>
<dbReference type="AlphaFoldDB" id="A0A9P4I399"/>
<feature type="transmembrane region" description="Helical" evidence="2">
    <location>
        <begin position="107"/>
        <end position="125"/>
    </location>
</feature>
<feature type="transmembrane region" description="Helical" evidence="2">
    <location>
        <begin position="137"/>
        <end position="159"/>
    </location>
</feature>
<evidence type="ECO:0008006" key="5">
    <source>
        <dbReference type="Google" id="ProtNLM"/>
    </source>
</evidence>
<organism evidence="3 4">
    <name type="scientific">Rhizodiscina lignyota</name>
    <dbReference type="NCBI Taxonomy" id="1504668"/>
    <lineage>
        <taxon>Eukaryota</taxon>
        <taxon>Fungi</taxon>
        <taxon>Dikarya</taxon>
        <taxon>Ascomycota</taxon>
        <taxon>Pezizomycotina</taxon>
        <taxon>Dothideomycetes</taxon>
        <taxon>Pleosporomycetidae</taxon>
        <taxon>Aulographales</taxon>
        <taxon>Rhizodiscinaceae</taxon>
        <taxon>Rhizodiscina</taxon>
    </lineage>
</organism>
<dbReference type="OrthoDB" id="5288586at2759"/>
<dbReference type="PANTHER" id="PTHR37488">
    <property type="entry name" value="DUF1275 DOMAIN-CONTAINING PROTEIN"/>
    <property type="match status" value="1"/>
</dbReference>
<keyword evidence="2" id="KW-1133">Transmembrane helix</keyword>
<accession>A0A9P4I399</accession>
<reference evidence="3" key="1">
    <citation type="journal article" date="2020" name="Stud. Mycol.">
        <title>101 Dothideomycetes genomes: a test case for predicting lifestyles and emergence of pathogens.</title>
        <authorList>
            <person name="Haridas S."/>
            <person name="Albert R."/>
            <person name="Binder M."/>
            <person name="Bloem J."/>
            <person name="Labutti K."/>
            <person name="Salamov A."/>
            <person name="Andreopoulos B."/>
            <person name="Baker S."/>
            <person name="Barry K."/>
            <person name="Bills G."/>
            <person name="Bluhm B."/>
            <person name="Cannon C."/>
            <person name="Castanera R."/>
            <person name="Culley D."/>
            <person name="Daum C."/>
            <person name="Ezra D."/>
            <person name="Gonzalez J."/>
            <person name="Henrissat B."/>
            <person name="Kuo A."/>
            <person name="Liang C."/>
            <person name="Lipzen A."/>
            <person name="Lutzoni F."/>
            <person name="Magnuson J."/>
            <person name="Mondo S."/>
            <person name="Nolan M."/>
            <person name="Ohm R."/>
            <person name="Pangilinan J."/>
            <person name="Park H.-J."/>
            <person name="Ramirez L."/>
            <person name="Alfaro M."/>
            <person name="Sun H."/>
            <person name="Tritt A."/>
            <person name="Yoshinaga Y."/>
            <person name="Zwiers L.-H."/>
            <person name="Turgeon B."/>
            <person name="Goodwin S."/>
            <person name="Spatafora J."/>
            <person name="Crous P."/>
            <person name="Grigoriev I."/>
        </authorList>
    </citation>
    <scope>NUCLEOTIDE SEQUENCE</scope>
    <source>
        <strain evidence="3">CBS 133067</strain>
    </source>
</reference>
<feature type="transmembrane region" description="Helical" evidence="2">
    <location>
        <begin position="60"/>
        <end position="83"/>
    </location>
</feature>
<proteinExistence type="predicted"/>